<dbReference type="PANTHER" id="PTHR30273:SF2">
    <property type="entry name" value="PROTEIN FECR"/>
    <property type="match status" value="1"/>
</dbReference>
<dbReference type="EMBL" id="RAPF01000014">
    <property type="protein sequence ID" value="RKF17613.1"/>
    <property type="molecule type" value="Genomic_DNA"/>
</dbReference>
<dbReference type="InterPro" id="IPR032623">
    <property type="entry name" value="FecR_N"/>
</dbReference>
<sequence length="357" mass="39303">MDEASSPCRARLCITSAKEGVNVMTQASERILDEATNWLLQLTEHPADDAVQTAFRQWLAADPQHEKVWKELNHSYELIGATQPDMADRWQDEPAMRPLRRRGFRRQDARRRHVASPGRFRRRRAIAAAVAAVLLAVWAGPSAWLMLQSDYRTGTGELETVRLPDGSSARLGPGSAIRIVYKAGTRRVDLIAGQALFEVEPDKDRPFRVVAGNVTATVLGTAFDVRRLGETTGVGVRHGRVRVASTASGNGPIVLEAGQRLSLNEAGAIRMDRLSPQLIAAWAHGEVNARDRTVAEVIDDIRPWYRGRIIIADEALAAKRVNGVFNPRDASHAIRSMVAPLGGSVTRITPWLIIVRG</sequence>
<evidence type="ECO:0000313" key="4">
    <source>
        <dbReference type="EMBL" id="RKF17613.1"/>
    </source>
</evidence>
<organism evidence="4 5">
    <name type="scientific">Altericroceibacterium spongiae</name>
    <dbReference type="NCBI Taxonomy" id="2320269"/>
    <lineage>
        <taxon>Bacteria</taxon>
        <taxon>Pseudomonadati</taxon>
        <taxon>Pseudomonadota</taxon>
        <taxon>Alphaproteobacteria</taxon>
        <taxon>Sphingomonadales</taxon>
        <taxon>Erythrobacteraceae</taxon>
        <taxon>Altericroceibacterium</taxon>
    </lineage>
</organism>
<proteinExistence type="predicted"/>
<dbReference type="GO" id="GO:0016989">
    <property type="term" value="F:sigma factor antagonist activity"/>
    <property type="evidence" value="ECO:0007669"/>
    <property type="project" value="TreeGrafter"/>
</dbReference>
<feature type="domain" description="FecR N-terminal" evidence="3">
    <location>
        <begin position="33"/>
        <end position="72"/>
    </location>
</feature>
<evidence type="ECO:0000259" key="2">
    <source>
        <dbReference type="Pfam" id="PF04773"/>
    </source>
</evidence>
<feature type="transmembrane region" description="Helical" evidence="1">
    <location>
        <begin position="125"/>
        <end position="147"/>
    </location>
</feature>
<dbReference type="AlphaFoldDB" id="A0A420EAA3"/>
<protein>
    <submittedName>
        <fullName evidence="4">DUF4880 domain-containing protein</fullName>
    </submittedName>
</protein>
<feature type="domain" description="FecR protein" evidence="2">
    <location>
        <begin position="150"/>
        <end position="242"/>
    </location>
</feature>
<dbReference type="InterPro" id="IPR006860">
    <property type="entry name" value="FecR"/>
</dbReference>
<keyword evidence="5" id="KW-1185">Reference proteome</keyword>
<dbReference type="InterPro" id="IPR012373">
    <property type="entry name" value="Ferrdict_sens_TM"/>
</dbReference>
<evidence type="ECO:0000313" key="5">
    <source>
        <dbReference type="Proteomes" id="UP000284395"/>
    </source>
</evidence>
<comment type="caution">
    <text evidence="4">The sequence shown here is derived from an EMBL/GenBank/DDBJ whole genome shotgun (WGS) entry which is preliminary data.</text>
</comment>
<keyword evidence="1" id="KW-0472">Membrane</keyword>
<dbReference type="OrthoDB" id="9798846at2"/>
<accession>A0A420EAA3</accession>
<dbReference type="Gene3D" id="2.60.120.1440">
    <property type="match status" value="1"/>
</dbReference>
<reference evidence="4 5" key="1">
    <citation type="submission" date="2018-09" db="EMBL/GenBank/DDBJ databases">
        <title>Altererythrobacter spongiae sp. nov., isolated from a marine sponge.</title>
        <authorList>
            <person name="Zhuang L."/>
            <person name="Luo L."/>
        </authorList>
    </citation>
    <scope>NUCLEOTIDE SEQUENCE [LARGE SCALE GENOMIC DNA]</scope>
    <source>
        <strain evidence="4 5">HN-Y73</strain>
    </source>
</reference>
<dbReference type="Pfam" id="PF04773">
    <property type="entry name" value="FecR"/>
    <property type="match status" value="1"/>
</dbReference>
<dbReference type="Proteomes" id="UP000284395">
    <property type="component" value="Unassembled WGS sequence"/>
</dbReference>
<dbReference type="PIRSF" id="PIRSF018266">
    <property type="entry name" value="FecR"/>
    <property type="match status" value="1"/>
</dbReference>
<dbReference type="Pfam" id="PF16220">
    <property type="entry name" value="DUF4880"/>
    <property type="match status" value="1"/>
</dbReference>
<gene>
    <name evidence="4" type="ORF">D6851_16435</name>
</gene>
<keyword evidence="1" id="KW-1133">Transmembrane helix</keyword>
<keyword evidence="1" id="KW-0812">Transmembrane</keyword>
<evidence type="ECO:0000256" key="1">
    <source>
        <dbReference type="SAM" id="Phobius"/>
    </source>
</evidence>
<name>A0A420EAA3_9SPHN</name>
<dbReference type="PANTHER" id="PTHR30273">
    <property type="entry name" value="PERIPLASMIC SIGNAL SENSOR AND SIGMA FACTOR ACTIVATOR FECR-RELATED"/>
    <property type="match status" value="1"/>
</dbReference>
<evidence type="ECO:0000259" key="3">
    <source>
        <dbReference type="Pfam" id="PF16220"/>
    </source>
</evidence>